<sequence length="249" mass="26891">MTVLLTTPPVAGDRTPITKMKIEKKRPNLCLRSVTNAITAAHVCRKMDEKSAHRKMWYHMSTKVFSVDVPTPRRPITFAIVSNPVSPPALPFNIAGVPTSTTDRFLLLAASCKCATGGRHKRCLPKLTIFLDRFSRRKASHVGVDRRSRICRTSRALLPAATVPLLSSSKCPAEADAIDVCVADEDPDDDGEPNSDEGFDWMEADADCGKGVNGVRPLWSGTVADNGTMVTTRAAAVATSTAGDNGRSR</sequence>
<organism evidence="1">
    <name type="scientific">Anopheles atroparvus</name>
    <name type="common">European mosquito</name>
    <dbReference type="NCBI Taxonomy" id="41427"/>
    <lineage>
        <taxon>Eukaryota</taxon>
        <taxon>Metazoa</taxon>
        <taxon>Ecdysozoa</taxon>
        <taxon>Arthropoda</taxon>
        <taxon>Hexapoda</taxon>
        <taxon>Insecta</taxon>
        <taxon>Pterygota</taxon>
        <taxon>Neoptera</taxon>
        <taxon>Endopterygota</taxon>
        <taxon>Diptera</taxon>
        <taxon>Nematocera</taxon>
        <taxon>Culicoidea</taxon>
        <taxon>Culicidae</taxon>
        <taxon>Anophelinae</taxon>
        <taxon>Anopheles</taxon>
    </lineage>
</organism>
<protein>
    <submittedName>
        <fullName evidence="1">Uncharacterized protein</fullName>
    </submittedName>
</protein>
<name>A0A182J9T0_ANOAO</name>
<proteinExistence type="predicted"/>
<dbReference type="EnsemblMetazoa" id="AATE014063-RA">
    <property type="protein sequence ID" value="AATE014063-PA.1"/>
    <property type="gene ID" value="AATE014063"/>
</dbReference>
<dbReference type="VEuPathDB" id="VectorBase:AATE014063"/>
<reference evidence="1" key="1">
    <citation type="submission" date="2022-08" db="UniProtKB">
        <authorList>
            <consortium name="EnsemblMetazoa"/>
        </authorList>
    </citation>
    <scope>IDENTIFICATION</scope>
    <source>
        <strain evidence="1">EBRO</strain>
    </source>
</reference>
<accession>A0A182J9T0</accession>
<dbReference type="AlphaFoldDB" id="A0A182J9T0"/>
<evidence type="ECO:0000313" key="1">
    <source>
        <dbReference type="EnsemblMetazoa" id="AATE014063-PA.1"/>
    </source>
</evidence>